<accession>A0ABQ8LVU3</accession>
<dbReference type="EMBL" id="JACTAM010000017">
    <property type="protein sequence ID" value="KAI2654724.1"/>
    <property type="molecule type" value="Genomic_DNA"/>
</dbReference>
<evidence type="ECO:0000256" key="1">
    <source>
        <dbReference type="SAM" id="Phobius"/>
    </source>
</evidence>
<reference evidence="3 4" key="1">
    <citation type="submission" date="2022-01" db="EMBL/GenBank/DDBJ databases">
        <title>A high-quality chromosome-level genome assembly of rohu carp, Labeo rohita.</title>
        <authorList>
            <person name="Arick M.A. II"/>
            <person name="Hsu C.-Y."/>
            <person name="Magbanua Z."/>
            <person name="Pechanova O."/>
            <person name="Grover C."/>
            <person name="Miller E."/>
            <person name="Thrash A."/>
            <person name="Ezzel L."/>
            <person name="Alam S."/>
            <person name="Benzie J."/>
            <person name="Hamilton M."/>
            <person name="Karsi A."/>
            <person name="Lawrence M.L."/>
            <person name="Peterson D.G."/>
        </authorList>
    </citation>
    <scope>NUCLEOTIDE SEQUENCE [LARGE SCALE GENOMIC DNA]</scope>
    <source>
        <strain evidence="4">BAU-BD-2019</strain>
        <tissue evidence="3">Blood</tissue>
    </source>
</reference>
<protein>
    <recommendedName>
        <fullName evidence="2">Reverse transcriptase domain-containing protein</fullName>
    </recommendedName>
</protein>
<gene>
    <name evidence="3" type="ORF">H4Q32_011506</name>
</gene>
<keyword evidence="4" id="KW-1185">Reference proteome</keyword>
<name>A0ABQ8LVU3_LABRO</name>
<feature type="transmembrane region" description="Helical" evidence="1">
    <location>
        <begin position="118"/>
        <end position="137"/>
    </location>
</feature>
<dbReference type="PANTHER" id="PTHR33332">
    <property type="entry name" value="REVERSE TRANSCRIPTASE DOMAIN-CONTAINING PROTEIN"/>
    <property type="match status" value="1"/>
</dbReference>
<feature type="domain" description="Reverse transcriptase" evidence="2">
    <location>
        <begin position="1"/>
        <end position="141"/>
    </location>
</feature>
<dbReference type="PROSITE" id="PS50878">
    <property type="entry name" value="RT_POL"/>
    <property type="match status" value="1"/>
</dbReference>
<dbReference type="Proteomes" id="UP000830375">
    <property type="component" value="Unassembled WGS sequence"/>
</dbReference>
<evidence type="ECO:0000313" key="4">
    <source>
        <dbReference type="Proteomes" id="UP000830375"/>
    </source>
</evidence>
<sequence length="141" mass="15614">MEKVVQTFLSDNSINEVFQSGFKALHSTESALLRVLNDIFLETDLGKLVALVLLDLRCAFDLVDYSILLSRLESCVGLRGTVLQWFCSYLSNRCFSVCLGHYCSSDVPLECGVPQGSILGPVLFSMYLLPLVSVFLFSSIC</sequence>
<evidence type="ECO:0000259" key="2">
    <source>
        <dbReference type="PROSITE" id="PS50878"/>
    </source>
</evidence>
<proteinExistence type="predicted"/>
<keyword evidence="1" id="KW-1133">Transmembrane helix</keyword>
<keyword evidence="1" id="KW-0472">Membrane</keyword>
<evidence type="ECO:0000313" key="3">
    <source>
        <dbReference type="EMBL" id="KAI2654724.1"/>
    </source>
</evidence>
<dbReference type="Pfam" id="PF00078">
    <property type="entry name" value="RVT_1"/>
    <property type="match status" value="1"/>
</dbReference>
<organism evidence="3 4">
    <name type="scientific">Labeo rohita</name>
    <name type="common">Indian major carp</name>
    <name type="synonym">Cyprinus rohita</name>
    <dbReference type="NCBI Taxonomy" id="84645"/>
    <lineage>
        <taxon>Eukaryota</taxon>
        <taxon>Metazoa</taxon>
        <taxon>Chordata</taxon>
        <taxon>Craniata</taxon>
        <taxon>Vertebrata</taxon>
        <taxon>Euteleostomi</taxon>
        <taxon>Actinopterygii</taxon>
        <taxon>Neopterygii</taxon>
        <taxon>Teleostei</taxon>
        <taxon>Ostariophysi</taxon>
        <taxon>Cypriniformes</taxon>
        <taxon>Cyprinidae</taxon>
        <taxon>Labeoninae</taxon>
        <taxon>Labeonini</taxon>
        <taxon>Labeo</taxon>
    </lineage>
</organism>
<comment type="caution">
    <text evidence="3">The sequence shown here is derived from an EMBL/GenBank/DDBJ whole genome shotgun (WGS) entry which is preliminary data.</text>
</comment>
<keyword evidence="1" id="KW-0812">Transmembrane</keyword>
<dbReference type="InterPro" id="IPR000477">
    <property type="entry name" value="RT_dom"/>
</dbReference>